<organism evidence="1">
    <name type="scientific">Tanacetum cinerariifolium</name>
    <name type="common">Dalmatian daisy</name>
    <name type="synonym">Chrysanthemum cinerariifolium</name>
    <dbReference type="NCBI Taxonomy" id="118510"/>
    <lineage>
        <taxon>Eukaryota</taxon>
        <taxon>Viridiplantae</taxon>
        <taxon>Streptophyta</taxon>
        <taxon>Embryophyta</taxon>
        <taxon>Tracheophyta</taxon>
        <taxon>Spermatophyta</taxon>
        <taxon>Magnoliopsida</taxon>
        <taxon>eudicotyledons</taxon>
        <taxon>Gunneridae</taxon>
        <taxon>Pentapetalae</taxon>
        <taxon>asterids</taxon>
        <taxon>campanulids</taxon>
        <taxon>Asterales</taxon>
        <taxon>Asteraceae</taxon>
        <taxon>Asteroideae</taxon>
        <taxon>Anthemideae</taxon>
        <taxon>Anthemidinae</taxon>
        <taxon>Tanacetum</taxon>
    </lineage>
</organism>
<reference evidence="1" key="1">
    <citation type="journal article" date="2019" name="Sci. Rep.">
        <title>Draft genome of Tanacetum cinerariifolium, the natural source of mosquito coil.</title>
        <authorList>
            <person name="Yamashiro T."/>
            <person name="Shiraishi A."/>
            <person name="Satake H."/>
            <person name="Nakayama K."/>
        </authorList>
    </citation>
    <scope>NUCLEOTIDE SEQUENCE</scope>
</reference>
<accession>A0A699KAD7</accession>
<name>A0A699KAD7_TANCI</name>
<dbReference type="AlphaFoldDB" id="A0A699KAD7"/>
<evidence type="ECO:0000313" key="1">
    <source>
        <dbReference type="EMBL" id="GFA83151.1"/>
    </source>
</evidence>
<protein>
    <submittedName>
        <fullName evidence="1">Uncharacterized protein</fullName>
    </submittedName>
</protein>
<dbReference type="EMBL" id="BKCJ010496334">
    <property type="protein sequence ID" value="GFA83151.1"/>
    <property type="molecule type" value="Genomic_DNA"/>
</dbReference>
<proteinExistence type="predicted"/>
<comment type="caution">
    <text evidence="1">The sequence shown here is derived from an EMBL/GenBank/DDBJ whole genome shotgun (WGS) entry which is preliminary data.</text>
</comment>
<gene>
    <name evidence="1" type="ORF">Tci_655123</name>
</gene>
<sequence length="140" mass="15980">MKDVFKELEAEVAQYALDRKHEVFSVATNSELNEGRLTEMHVANTIVEAHCLALEAELANLRDKSNHDNQEELINHFSKLEVNHLNLQLKYLNLKDSLGNTPPTLDKDTPDFDSVFVIGKIQASLQRKDNVIRQLKKQLS</sequence>